<keyword evidence="2" id="KW-1185">Reference proteome</keyword>
<gene>
    <name evidence="1" type="primary">DENND1B_1</name>
    <name evidence="1" type="ORF">K3G42_013029</name>
</gene>
<name>A0ACB8F362_9SAUR</name>
<evidence type="ECO:0000313" key="1">
    <source>
        <dbReference type="EMBL" id="KAH7999504.1"/>
    </source>
</evidence>
<sequence>MFATGLPPSCIIPTLEVVWNSKSYHQWMYTVKKGGALINTAMTKASPAMKTAYQYAKNHAKQGIKEVRSKLKHKETDYEYGTCHSGLEQYSQIDIMHNSKRLNTDKRRLAQNIITKFI</sequence>
<dbReference type="EMBL" id="CM037618">
    <property type="protein sequence ID" value="KAH7999504.1"/>
    <property type="molecule type" value="Genomic_DNA"/>
</dbReference>
<dbReference type="Proteomes" id="UP000827872">
    <property type="component" value="Linkage Group LG05"/>
</dbReference>
<evidence type="ECO:0000313" key="2">
    <source>
        <dbReference type="Proteomes" id="UP000827872"/>
    </source>
</evidence>
<accession>A0ACB8F362</accession>
<organism evidence="1 2">
    <name type="scientific">Sphaerodactylus townsendi</name>
    <dbReference type="NCBI Taxonomy" id="933632"/>
    <lineage>
        <taxon>Eukaryota</taxon>
        <taxon>Metazoa</taxon>
        <taxon>Chordata</taxon>
        <taxon>Craniata</taxon>
        <taxon>Vertebrata</taxon>
        <taxon>Euteleostomi</taxon>
        <taxon>Lepidosauria</taxon>
        <taxon>Squamata</taxon>
        <taxon>Bifurcata</taxon>
        <taxon>Gekkota</taxon>
        <taxon>Sphaerodactylidae</taxon>
        <taxon>Sphaerodactylus</taxon>
    </lineage>
</organism>
<proteinExistence type="predicted"/>
<reference evidence="1" key="1">
    <citation type="submission" date="2021-08" db="EMBL/GenBank/DDBJ databases">
        <title>The first chromosome-level gecko genome reveals the dynamic sex chromosomes of Neotropical dwarf geckos (Sphaerodactylidae: Sphaerodactylus).</title>
        <authorList>
            <person name="Pinto B.J."/>
            <person name="Keating S.E."/>
            <person name="Gamble T."/>
        </authorList>
    </citation>
    <scope>NUCLEOTIDE SEQUENCE</scope>
    <source>
        <strain evidence="1">TG3544</strain>
    </source>
</reference>
<comment type="caution">
    <text evidence="1">The sequence shown here is derived from an EMBL/GenBank/DDBJ whole genome shotgun (WGS) entry which is preliminary data.</text>
</comment>
<protein>
    <submittedName>
        <fullName evidence="1">DENN domain-containing protein 1B</fullName>
    </submittedName>
</protein>